<dbReference type="CDD" id="cd07067">
    <property type="entry name" value="HP_PGM_like"/>
    <property type="match status" value="1"/>
</dbReference>
<dbReference type="InterPro" id="IPR029033">
    <property type="entry name" value="His_PPase_superfam"/>
</dbReference>
<name>A0A233RH92_9GAMM</name>
<dbReference type="SUPFAM" id="SSF53254">
    <property type="entry name" value="Phosphoglycerate mutase-like"/>
    <property type="match status" value="1"/>
</dbReference>
<organism evidence="1 2">
    <name type="scientific">Oceanimonas doudoroffii</name>
    <dbReference type="NCBI Taxonomy" id="84158"/>
    <lineage>
        <taxon>Bacteria</taxon>
        <taxon>Pseudomonadati</taxon>
        <taxon>Pseudomonadota</taxon>
        <taxon>Gammaproteobacteria</taxon>
        <taxon>Aeromonadales</taxon>
        <taxon>Aeromonadaceae</taxon>
        <taxon>Oceanimonas</taxon>
    </lineage>
</organism>
<comment type="caution">
    <text evidence="1">The sequence shown here is derived from an EMBL/GenBank/DDBJ whole genome shotgun (WGS) entry which is preliminary data.</text>
</comment>
<evidence type="ECO:0000313" key="2">
    <source>
        <dbReference type="Proteomes" id="UP000242757"/>
    </source>
</evidence>
<keyword evidence="2" id="KW-1185">Reference proteome</keyword>
<dbReference type="OrthoDB" id="9810154at2"/>
<accession>A0A233RH92</accession>
<protein>
    <submittedName>
        <fullName evidence="1">Phosphohistidine phosphatase SixA</fullName>
    </submittedName>
</protein>
<dbReference type="EMBL" id="NBIM01000001">
    <property type="protein sequence ID" value="OXY82766.1"/>
    <property type="molecule type" value="Genomic_DNA"/>
</dbReference>
<evidence type="ECO:0000313" key="1">
    <source>
        <dbReference type="EMBL" id="OXY82766.1"/>
    </source>
</evidence>
<proteinExistence type="predicted"/>
<sequence length="170" mass="18745">MNVFIMRHGQAAPQASTDALRPLTEQGCEEVCLMAQWLAPQVPAFDRVLVSPYLRSKQTWQQLSRFITGSRVEYCDELLPNADADITASLLLAYGELEKDSNLLVVSHMPLVGYLVESLCPGTMAPIFVTAGMAKVTLHKGQGGLFNWLEGPHNVRPHYSRPTPLCGFMG</sequence>
<dbReference type="Proteomes" id="UP000242757">
    <property type="component" value="Unassembled WGS sequence"/>
</dbReference>
<dbReference type="RefSeq" id="WP_094199544.1">
    <property type="nucleotide sequence ID" value="NZ_NBIM01000001.1"/>
</dbReference>
<reference evidence="1 2" key="1">
    <citation type="submission" date="2017-08" db="EMBL/GenBank/DDBJ databases">
        <title>A Genome Sequence of Oceanimonas doudoroffii ATCC 27123T.</title>
        <authorList>
            <person name="Brennan M.A."/>
            <person name="Maclea K.S."/>
            <person name="Mcclelland W.D."/>
            <person name="Trachtenberg A.M."/>
        </authorList>
    </citation>
    <scope>NUCLEOTIDE SEQUENCE [LARGE SCALE GENOMIC DNA]</scope>
    <source>
        <strain evidence="1 2">ATCC 27123</strain>
    </source>
</reference>
<dbReference type="NCBIfam" id="TIGR00249">
    <property type="entry name" value="sixA"/>
    <property type="match status" value="1"/>
</dbReference>
<dbReference type="GO" id="GO:0101006">
    <property type="term" value="F:protein histidine phosphatase activity"/>
    <property type="evidence" value="ECO:0007669"/>
    <property type="project" value="InterPro"/>
</dbReference>
<dbReference type="SMART" id="SM00855">
    <property type="entry name" value="PGAM"/>
    <property type="match status" value="1"/>
</dbReference>
<dbReference type="InterPro" id="IPR004449">
    <property type="entry name" value="SixA"/>
</dbReference>
<dbReference type="GO" id="GO:0005737">
    <property type="term" value="C:cytoplasm"/>
    <property type="evidence" value="ECO:0007669"/>
    <property type="project" value="InterPro"/>
</dbReference>
<dbReference type="Gene3D" id="3.40.50.1240">
    <property type="entry name" value="Phosphoglycerate mutase-like"/>
    <property type="match status" value="1"/>
</dbReference>
<dbReference type="AlphaFoldDB" id="A0A233RH92"/>
<gene>
    <name evidence="1" type="primary">sixA</name>
    <name evidence="1" type="ORF">B6S08_04435</name>
</gene>
<dbReference type="InterPro" id="IPR013078">
    <property type="entry name" value="His_Pase_superF_clade-1"/>
</dbReference>
<dbReference type="Pfam" id="PF00300">
    <property type="entry name" value="His_Phos_1"/>
    <property type="match status" value="1"/>
</dbReference>